<protein>
    <submittedName>
        <fullName evidence="1">Uncharacterized protein</fullName>
    </submittedName>
</protein>
<dbReference type="RefSeq" id="WP_270117033.1">
    <property type="nucleotide sequence ID" value="NZ_BAAAOL010000009.1"/>
</dbReference>
<dbReference type="Proteomes" id="UP001144313">
    <property type="component" value="Unassembled WGS sequence"/>
</dbReference>
<dbReference type="AlphaFoldDB" id="A0A9W6LFM1"/>
<reference evidence="1" key="1">
    <citation type="submission" date="2022-12" db="EMBL/GenBank/DDBJ databases">
        <title>Reference genome sequencing for broad-spectrum identification of bacterial and archaeal isolates by mass spectrometry.</title>
        <authorList>
            <person name="Sekiguchi Y."/>
            <person name="Tourlousse D.M."/>
        </authorList>
    </citation>
    <scope>NUCLEOTIDE SEQUENCE</scope>
    <source>
        <strain evidence="1">LLR39Z86</strain>
    </source>
</reference>
<dbReference type="EMBL" id="BSDT01000001">
    <property type="protein sequence ID" value="GLI40754.1"/>
    <property type="molecule type" value="Genomic_DNA"/>
</dbReference>
<comment type="caution">
    <text evidence="1">The sequence shown here is derived from an EMBL/GenBank/DDBJ whole genome shotgun (WGS) entry which is preliminary data.</text>
</comment>
<sequence>MNWLNDAGEWISDQASDAREWVSDQASDALDSAVETGRNAWDAVTDWVTGDDAPVTPVDLDGAPTEDQMWEALDSIREVLLEGYRRQEAFDRFGHDVALRHVGNLALYPMEGGFAEAEGQQDWRTLTGFYRHSEVLGFLMPAAIPDAVAESFSNGPQIQSTWTGTTASDDDDVHNQAMGRTIVQMGSIEEAYRDMLKACDLPAMGDLLTKLNAVCEQAKTIHDTHVDRECLEIRALWDEWQASEIEQPAVQDFGNQVRQALVAHWNGASALVYAGSAEATAQTHAVVQAYNNIAEAWELILEKLNSSSAQDKAVSKFAATITVNRIPFAGDIVATTDFVVEAASGGEVQSPMSNFFNGIIDRLTGKDVPDGDTCAELVKMLTEGAEDCLEGLEESRKDYSGGFFESEALVWDGYFSNSLVYQIIPGYING</sequence>
<accession>A0A9W6LFM1</accession>
<gene>
    <name evidence="1" type="ORF">GALLR39Z86_06040</name>
</gene>
<name>A0A9W6LFM1_9ACTN</name>
<keyword evidence="2" id="KW-1185">Reference proteome</keyword>
<organism evidence="1 2">
    <name type="scientific">Glycomyces algeriensis</name>
    <dbReference type="NCBI Taxonomy" id="256037"/>
    <lineage>
        <taxon>Bacteria</taxon>
        <taxon>Bacillati</taxon>
        <taxon>Actinomycetota</taxon>
        <taxon>Actinomycetes</taxon>
        <taxon>Glycomycetales</taxon>
        <taxon>Glycomycetaceae</taxon>
        <taxon>Glycomyces</taxon>
    </lineage>
</organism>
<evidence type="ECO:0000313" key="1">
    <source>
        <dbReference type="EMBL" id="GLI40754.1"/>
    </source>
</evidence>
<proteinExistence type="predicted"/>
<evidence type="ECO:0000313" key="2">
    <source>
        <dbReference type="Proteomes" id="UP001144313"/>
    </source>
</evidence>